<gene>
    <name evidence="2" type="ORF">L9F63_016025</name>
</gene>
<keyword evidence="3" id="KW-1185">Reference proteome</keyword>
<evidence type="ECO:0000313" key="2">
    <source>
        <dbReference type="EMBL" id="KAJ9590927.1"/>
    </source>
</evidence>
<dbReference type="AlphaFoldDB" id="A0AAD8A389"/>
<sequence length="350" mass="37331">MMPTYTIPVANIEVLKLKKVTKICLLARVVLGCSEAGSEGVRLRPHAVPETFPTSWGLRNHLEWHREQANRQRNRGVLPRPATRRRGGLVAVNADGVDDPAVPPTDVDVGVDDPAVPPTDVGVDDPAVPPTDVGVDDPAVPPTDARVLPATNSADATAGPSNVAASPGQPSAGLAGAPVPVTAGPAATPRAVLERGIREDTGQSPLLTPTARVLADLSRDTIANLNISPNVQGNIEEDRDTFPVASGPRPSGTEGDDQPRSAGGAGERLESTLNNIQDDQEESQEPDGPQEIDVDDRSKIHEFLPTLSEILRSGTSDDNRERFEGDFRRGHHESQRNSQNPCPTWQQQIE</sequence>
<feature type="compositionally biased region" description="Polar residues" evidence="1">
    <location>
        <begin position="150"/>
        <end position="164"/>
    </location>
</feature>
<reference evidence="2" key="1">
    <citation type="journal article" date="2023" name="IScience">
        <title>Live-bearing cockroach genome reveals convergent evolutionary mechanisms linked to viviparity in insects and beyond.</title>
        <authorList>
            <person name="Fouks B."/>
            <person name="Harrison M.C."/>
            <person name="Mikhailova A.A."/>
            <person name="Marchal E."/>
            <person name="English S."/>
            <person name="Carruthers M."/>
            <person name="Jennings E.C."/>
            <person name="Chiamaka E.L."/>
            <person name="Frigard R.A."/>
            <person name="Pippel M."/>
            <person name="Attardo G.M."/>
            <person name="Benoit J.B."/>
            <person name="Bornberg-Bauer E."/>
            <person name="Tobe S.S."/>
        </authorList>
    </citation>
    <scope>NUCLEOTIDE SEQUENCE</scope>
    <source>
        <strain evidence="2">Stay&amp;Tobe</strain>
    </source>
</reference>
<accession>A0AAD8A389</accession>
<name>A0AAD8A389_DIPPU</name>
<protein>
    <submittedName>
        <fullName evidence="2">Uncharacterized protein</fullName>
    </submittedName>
</protein>
<feature type="region of interest" description="Disordered" evidence="1">
    <location>
        <begin position="228"/>
        <end position="350"/>
    </location>
</feature>
<feature type="compositionally biased region" description="Basic and acidic residues" evidence="1">
    <location>
        <begin position="315"/>
        <end position="335"/>
    </location>
</feature>
<dbReference type="Proteomes" id="UP001233999">
    <property type="component" value="Unassembled WGS sequence"/>
</dbReference>
<feature type="region of interest" description="Disordered" evidence="1">
    <location>
        <begin position="67"/>
        <end position="182"/>
    </location>
</feature>
<feature type="compositionally biased region" description="Polar residues" evidence="1">
    <location>
        <begin position="336"/>
        <end position="350"/>
    </location>
</feature>
<dbReference type="EMBL" id="JASPKZ010004177">
    <property type="protein sequence ID" value="KAJ9590927.1"/>
    <property type="molecule type" value="Genomic_DNA"/>
</dbReference>
<reference evidence="2" key="2">
    <citation type="submission" date="2023-05" db="EMBL/GenBank/DDBJ databases">
        <authorList>
            <person name="Fouks B."/>
        </authorList>
    </citation>
    <scope>NUCLEOTIDE SEQUENCE</scope>
    <source>
        <strain evidence="2">Stay&amp;Tobe</strain>
        <tissue evidence="2">Testes</tissue>
    </source>
</reference>
<evidence type="ECO:0000256" key="1">
    <source>
        <dbReference type="SAM" id="MobiDB-lite"/>
    </source>
</evidence>
<organism evidence="2 3">
    <name type="scientific">Diploptera punctata</name>
    <name type="common">Pacific beetle cockroach</name>
    <dbReference type="NCBI Taxonomy" id="6984"/>
    <lineage>
        <taxon>Eukaryota</taxon>
        <taxon>Metazoa</taxon>
        <taxon>Ecdysozoa</taxon>
        <taxon>Arthropoda</taxon>
        <taxon>Hexapoda</taxon>
        <taxon>Insecta</taxon>
        <taxon>Pterygota</taxon>
        <taxon>Neoptera</taxon>
        <taxon>Polyneoptera</taxon>
        <taxon>Dictyoptera</taxon>
        <taxon>Blattodea</taxon>
        <taxon>Blaberoidea</taxon>
        <taxon>Blaberidae</taxon>
        <taxon>Diplopterinae</taxon>
        <taxon>Diploptera</taxon>
    </lineage>
</organism>
<feature type="compositionally biased region" description="Low complexity" evidence="1">
    <location>
        <begin position="104"/>
        <end position="145"/>
    </location>
</feature>
<comment type="caution">
    <text evidence="2">The sequence shown here is derived from an EMBL/GenBank/DDBJ whole genome shotgun (WGS) entry which is preliminary data.</text>
</comment>
<proteinExistence type="predicted"/>
<feature type="compositionally biased region" description="Low complexity" evidence="1">
    <location>
        <begin position="172"/>
        <end position="182"/>
    </location>
</feature>
<feature type="compositionally biased region" description="Acidic residues" evidence="1">
    <location>
        <begin position="278"/>
        <end position="294"/>
    </location>
</feature>
<evidence type="ECO:0000313" key="3">
    <source>
        <dbReference type="Proteomes" id="UP001233999"/>
    </source>
</evidence>